<comment type="caution">
    <text evidence="8">The sequence shown here is derived from an EMBL/GenBank/DDBJ whole genome shotgun (WGS) entry which is preliminary data.</text>
</comment>
<dbReference type="GO" id="GO:0003677">
    <property type="term" value="F:DNA binding"/>
    <property type="evidence" value="ECO:0007669"/>
    <property type="project" value="InterPro"/>
</dbReference>
<feature type="domain" description="RNA polymerase Rpb1" evidence="7">
    <location>
        <begin position="76"/>
        <end position="178"/>
    </location>
</feature>
<dbReference type="InterPro" id="IPR007080">
    <property type="entry name" value="RNA_pol_Rpb1_1"/>
</dbReference>
<dbReference type="SUPFAM" id="SSF64484">
    <property type="entry name" value="beta and beta-prime subunits of DNA dependent RNA-polymerase"/>
    <property type="match status" value="1"/>
</dbReference>
<evidence type="ECO:0000256" key="3">
    <source>
        <dbReference type="ARBA" id="ARBA00022679"/>
    </source>
</evidence>
<dbReference type="GO" id="GO:0000428">
    <property type="term" value="C:DNA-directed RNA polymerase complex"/>
    <property type="evidence" value="ECO:0007669"/>
    <property type="project" value="UniProtKB-KW"/>
</dbReference>
<sequence>MAFLADRAFCGQSSIQASLEDEEDTQVYLSGKPWADADGSTRAFDQSHNAFTIAHAHVADGSERFEVPNRGHGDYGHVQPHIRKEHLKLGPQCKRSKGDGDEEFKAAQPDKCPFTPAQVNNVSREIPEDEIALLGPPEEYARPDWMTFMVLPVRLPPVCSSISTDGGALRSEDDLTYKPGTS</sequence>
<evidence type="ECO:0000256" key="6">
    <source>
        <dbReference type="SAM" id="MobiDB-lite"/>
    </source>
</evidence>
<keyword evidence="4" id="KW-0548">Nucleotidyltransferase</keyword>
<dbReference type="AlphaFoldDB" id="A0A9Q5I0S6"/>
<keyword evidence="5" id="KW-0804">Transcription</keyword>
<evidence type="ECO:0000259" key="7">
    <source>
        <dbReference type="Pfam" id="PF04997"/>
    </source>
</evidence>
<protein>
    <recommendedName>
        <fullName evidence="1">DNA-directed RNA polymerase</fullName>
        <ecNumber evidence="1">2.7.7.6</ecNumber>
    </recommendedName>
</protein>
<reference evidence="8" key="1">
    <citation type="submission" date="2016-06" db="EMBL/GenBank/DDBJ databases">
        <title>Draft Genome sequence of the fungus Inonotus baumii.</title>
        <authorList>
            <person name="Zhu H."/>
            <person name="Lin W."/>
        </authorList>
    </citation>
    <scope>NUCLEOTIDE SEQUENCE</scope>
    <source>
        <strain evidence="8">821</strain>
    </source>
</reference>
<organism evidence="8 9">
    <name type="scientific">Sanghuangporus baumii</name>
    <name type="common">Phellinus baumii</name>
    <dbReference type="NCBI Taxonomy" id="108892"/>
    <lineage>
        <taxon>Eukaryota</taxon>
        <taxon>Fungi</taxon>
        <taxon>Dikarya</taxon>
        <taxon>Basidiomycota</taxon>
        <taxon>Agaricomycotina</taxon>
        <taxon>Agaricomycetes</taxon>
        <taxon>Hymenochaetales</taxon>
        <taxon>Hymenochaetaceae</taxon>
        <taxon>Sanghuangporus</taxon>
    </lineage>
</organism>
<feature type="region of interest" description="Disordered" evidence="6">
    <location>
        <begin position="161"/>
        <end position="182"/>
    </location>
</feature>
<gene>
    <name evidence="8" type="ORF">A7U60_g3650</name>
</gene>
<keyword evidence="3" id="KW-0808">Transferase</keyword>
<dbReference type="GO" id="GO:0003899">
    <property type="term" value="F:DNA-directed RNA polymerase activity"/>
    <property type="evidence" value="ECO:0007669"/>
    <property type="project" value="UniProtKB-EC"/>
</dbReference>
<dbReference type="Pfam" id="PF04997">
    <property type="entry name" value="RNA_pol_Rpb1_1"/>
    <property type="match status" value="1"/>
</dbReference>
<evidence type="ECO:0000313" key="8">
    <source>
        <dbReference type="EMBL" id="OCB89167.1"/>
    </source>
</evidence>
<evidence type="ECO:0000313" key="9">
    <source>
        <dbReference type="Proteomes" id="UP000757232"/>
    </source>
</evidence>
<dbReference type="Proteomes" id="UP000757232">
    <property type="component" value="Unassembled WGS sequence"/>
</dbReference>
<dbReference type="EMBL" id="LNZH02000163">
    <property type="protein sequence ID" value="OCB89167.1"/>
    <property type="molecule type" value="Genomic_DNA"/>
</dbReference>
<evidence type="ECO:0000256" key="4">
    <source>
        <dbReference type="ARBA" id="ARBA00022695"/>
    </source>
</evidence>
<dbReference type="EC" id="2.7.7.6" evidence="1"/>
<proteinExistence type="predicted"/>
<evidence type="ECO:0000256" key="5">
    <source>
        <dbReference type="ARBA" id="ARBA00023163"/>
    </source>
</evidence>
<evidence type="ECO:0000256" key="2">
    <source>
        <dbReference type="ARBA" id="ARBA00022478"/>
    </source>
</evidence>
<accession>A0A9Q5I0S6</accession>
<name>A0A9Q5I0S6_SANBA</name>
<keyword evidence="2" id="KW-0240">DNA-directed RNA polymerase</keyword>
<keyword evidence="9" id="KW-1185">Reference proteome</keyword>
<evidence type="ECO:0000256" key="1">
    <source>
        <dbReference type="ARBA" id="ARBA00012418"/>
    </source>
</evidence>
<dbReference type="GO" id="GO:0006351">
    <property type="term" value="P:DNA-templated transcription"/>
    <property type="evidence" value="ECO:0007669"/>
    <property type="project" value="InterPro"/>
</dbReference>